<dbReference type="Proteomes" id="UP000037660">
    <property type="component" value="Unassembled WGS sequence"/>
</dbReference>
<accession>A0A0K8P6H2</accession>
<protein>
    <submittedName>
        <fullName evidence="13">Porin</fullName>
    </submittedName>
</protein>
<dbReference type="SMR" id="A0A0K8P6H2"/>
<evidence type="ECO:0000256" key="6">
    <source>
        <dbReference type="ARBA" id="ARBA00022729"/>
    </source>
</evidence>
<dbReference type="STRING" id="1547922.ISF6_4391"/>
<evidence type="ECO:0000256" key="3">
    <source>
        <dbReference type="ARBA" id="ARBA00022448"/>
    </source>
</evidence>
<dbReference type="InterPro" id="IPR023614">
    <property type="entry name" value="Porin_dom_sf"/>
</dbReference>
<dbReference type="SUPFAM" id="SSF56935">
    <property type="entry name" value="Porins"/>
    <property type="match status" value="1"/>
</dbReference>
<sequence length="368" mass="39359">MNSAAARVALASLLPLAAQAQSNVNVYAVLDVSPQLLELKNAPAGDQHVVRLYDNSQIGFRGREDLGSGLAAFWQIEYAVSAAKGSMSPNFRNTGIGLSSPGGTLLLGHWDTPYKISTILVDPFFNTRLASYINITGGNSSVTGNNLAARQSFARRQNNMVQYWSPDFSGVSVRLGTSMSEETSAPGSPRLLSAALHYRQGPLFLTYGLEQHRDYGGAGNRDLGQKVGATYDWQAWTFALTYERLKWRGGTLSELVKGVTTPAGTSSVAVDSVFAAVTRRIGAHALIATLGKDSGLSANGRRIGQSSATALVLNYTYNFSKNTSVYTEFTQLRNQANSANNYAIIGWAGGVPKGADLQSLSLGLKSQF</sequence>
<evidence type="ECO:0000256" key="4">
    <source>
        <dbReference type="ARBA" id="ARBA00022452"/>
    </source>
</evidence>
<evidence type="ECO:0000313" key="14">
    <source>
        <dbReference type="Proteomes" id="UP000037660"/>
    </source>
</evidence>
<reference evidence="13 14" key="2">
    <citation type="journal article" date="2016" name="Science">
        <title>A bacterium that degrades and assimilates poly(ethylene terephthalate).</title>
        <authorList>
            <person name="Yoshida S."/>
            <person name="Hiraga K."/>
            <person name="Takehana T."/>
            <person name="Taniguchi I."/>
            <person name="Yamaji H."/>
            <person name="Maeda Y."/>
            <person name="Toyohara K."/>
            <person name="Miyamoto K."/>
            <person name="Kimura Y."/>
            <person name="Oda K."/>
        </authorList>
    </citation>
    <scope>NUCLEOTIDE SEQUENCE [LARGE SCALE GENOMIC DNA]</scope>
    <source>
        <strain evidence="14">NBRC 110686 / TISTR 2288 / 201-F6</strain>
    </source>
</reference>
<evidence type="ECO:0000256" key="1">
    <source>
        <dbReference type="ARBA" id="ARBA00004571"/>
    </source>
</evidence>
<dbReference type="InterPro" id="IPR033900">
    <property type="entry name" value="Gram_neg_porin_domain"/>
</dbReference>
<feature type="signal peptide" evidence="11">
    <location>
        <begin position="1"/>
        <end position="20"/>
    </location>
</feature>
<evidence type="ECO:0000256" key="7">
    <source>
        <dbReference type="ARBA" id="ARBA00023065"/>
    </source>
</evidence>
<keyword evidence="6 11" id="KW-0732">Signal</keyword>
<comment type="subunit">
    <text evidence="2">Homotrimer.</text>
</comment>
<evidence type="ECO:0000256" key="9">
    <source>
        <dbReference type="ARBA" id="ARBA00023136"/>
    </source>
</evidence>
<dbReference type="AlphaFoldDB" id="A0A0K8P6H2"/>
<proteinExistence type="predicted"/>
<keyword evidence="5" id="KW-0812">Transmembrane</keyword>
<dbReference type="PANTHER" id="PTHR34501:SF9">
    <property type="entry name" value="MAJOR OUTER MEMBRANE PROTEIN P.IA"/>
    <property type="match status" value="1"/>
</dbReference>
<dbReference type="InterPro" id="IPR050298">
    <property type="entry name" value="Gram-neg_bact_OMP"/>
</dbReference>
<dbReference type="InterPro" id="IPR002299">
    <property type="entry name" value="Porin_Neis"/>
</dbReference>
<dbReference type="GO" id="GO:0009279">
    <property type="term" value="C:cell outer membrane"/>
    <property type="evidence" value="ECO:0007669"/>
    <property type="project" value="UniProtKB-SubCell"/>
</dbReference>
<dbReference type="CDD" id="cd00342">
    <property type="entry name" value="gram_neg_porins"/>
    <property type="match status" value="1"/>
</dbReference>
<gene>
    <name evidence="13" type="ORF">ISF6_4391</name>
</gene>
<dbReference type="GO" id="GO:0034220">
    <property type="term" value="P:monoatomic ion transmembrane transport"/>
    <property type="evidence" value="ECO:0007669"/>
    <property type="project" value="InterPro"/>
</dbReference>
<evidence type="ECO:0000256" key="11">
    <source>
        <dbReference type="SAM" id="SignalP"/>
    </source>
</evidence>
<evidence type="ECO:0000313" key="13">
    <source>
        <dbReference type="EMBL" id="GAP38197.1"/>
    </source>
</evidence>
<keyword evidence="3" id="KW-0813">Transport</keyword>
<keyword evidence="14" id="KW-1185">Reference proteome</keyword>
<dbReference type="EMBL" id="BBYR01000068">
    <property type="protein sequence ID" value="GAP38197.1"/>
    <property type="molecule type" value="Genomic_DNA"/>
</dbReference>
<evidence type="ECO:0000256" key="5">
    <source>
        <dbReference type="ARBA" id="ARBA00022692"/>
    </source>
</evidence>
<dbReference type="Gene3D" id="2.40.160.10">
    <property type="entry name" value="Porin"/>
    <property type="match status" value="1"/>
</dbReference>
<keyword evidence="10" id="KW-0998">Cell outer membrane</keyword>
<dbReference type="PRINTS" id="PR00184">
    <property type="entry name" value="NEISSPPORIN"/>
</dbReference>
<dbReference type="GO" id="GO:0015288">
    <property type="term" value="F:porin activity"/>
    <property type="evidence" value="ECO:0007669"/>
    <property type="project" value="UniProtKB-KW"/>
</dbReference>
<keyword evidence="9" id="KW-0472">Membrane</keyword>
<keyword evidence="7" id="KW-0406">Ion transport</keyword>
<evidence type="ECO:0000259" key="12">
    <source>
        <dbReference type="Pfam" id="PF13609"/>
    </source>
</evidence>
<comment type="subcellular location">
    <subcellularLocation>
        <location evidence="1">Cell outer membrane</location>
        <topology evidence="1">Multi-pass membrane protein</topology>
    </subcellularLocation>
</comment>
<dbReference type="InterPro" id="IPR001702">
    <property type="entry name" value="Porin_Gram-ve"/>
</dbReference>
<keyword evidence="8" id="KW-0626">Porin</keyword>
<keyword evidence="4" id="KW-1134">Transmembrane beta strand</keyword>
<feature type="domain" description="Porin" evidence="12">
    <location>
        <begin position="9"/>
        <end position="336"/>
    </location>
</feature>
<reference evidence="14" key="1">
    <citation type="submission" date="2015-07" db="EMBL/GenBank/DDBJ databases">
        <title>Discovery of a poly(ethylene terephthalate assimilation.</title>
        <authorList>
            <person name="Yoshida S."/>
            <person name="Hiraga K."/>
            <person name="Takehana T."/>
            <person name="Taniguchi I."/>
            <person name="Yamaji H."/>
            <person name="Maeda Y."/>
            <person name="Toyohara K."/>
            <person name="Miyamoto K."/>
            <person name="Kimura Y."/>
            <person name="Oda K."/>
        </authorList>
    </citation>
    <scope>NUCLEOTIDE SEQUENCE [LARGE SCALE GENOMIC DNA]</scope>
    <source>
        <strain evidence="14">NBRC 110686 / TISTR 2288 / 201-F6</strain>
    </source>
</reference>
<comment type="caution">
    <text evidence="13">The sequence shown here is derived from an EMBL/GenBank/DDBJ whole genome shotgun (WGS) entry which is preliminary data.</text>
</comment>
<evidence type="ECO:0000256" key="2">
    <source>
        <dbReference type="ARBA" id="ARBA00011233"/>
    </source>
</evidence>
<evidence type="ECO:0000256" key="10">
    <source>
        <dbReference type="ARBA" id="ARBA00023237"/>
    </source>
</evidence>
<dbReference type="PANTHER" id="PTHR34501">
    <property type="entry name" value="PROTEIN YDDL-RELATED"/>
    <property type="match status" value="1"/>
</dbReference>
<organism evidence="13 14">
    <name type="scientific">Piscinibacter sakaiensis</name>
    <name type="common">Ideonella sakaiensis</name>
    <dbReference type="NCBI Taxonomy" id="1547922"/>
    <lineage>
        <taxon>Bacteria</taxon>
        <taxon>Pseudomonadati</taxon>
        <taxon>Pseudomonadota</taxon>
        <taxon>Betaproteobacteria</taxon>
        <taxon>Burkholderiales</taxon>
        <taxon>Sphaerotilaceae</taxon>
        <taxon>Piscinibacter</taxon>
    </lineage>
</organism>
<feature type="chain" id="PRO_5005513759" evidence="11">
    <location>
        <begin position="21"/>
        <end position="368"/>
    </location>
</feature>
<dbReference type="PRINTS" id="PR00182">
    <property type="entry name" value="ECOLNEIPORIN"/>
</dbReference>
<dbReference type="RefSeq" id="WP_054022068.1">
    <property type="nucleotide sequence ID" value="NZ_BBYR01000068.1"/>
</dbReference>
<name>A0A0K8P6H2_PISS1</name>
<evidence type="ECO:0000256" key="8">
    <source>
        <dbReference type="ARBA" id="ARBA00023114"/>
    </source>
</evidence>
<dbReference type="Pfam" id="PF13609">
    <property type="entry name" value="Porin_4"/>
    <property type="match status" value="1"/>
</dbReference>
<dbReference type="GO" id="GO:0046930">
    <property type="term" value="C:pore complex"/>
    <property type="evidence" value="ECO:0007669"/>
    <property type="project" value="UniProtKB-KW"/>
</dbReference>